<proteinExistence type="predicted"/>
<protein>
    <submittedName>
        <fullName evidence="2">Uncharacterized protein</fullName>
    </submittedName>
</protein>
<accession>A0A504XPB7</accession>
<evidence type="ECO:0000313" key="2">
    <source>
        <dbReference type="EMBL" id="TPP50254.1"/>
    </source>
</evidence>
<feature type="compositionally biased region" description="Low complexity" evidence="1">
    <location>
        <begin position="79"/>
        <end position="90"/>
    </location>
</feature>
<sequence>MPQRVASLFSAWSSSFVTMSDRLRSRFYSPGAPITLLPAMTGSSALAVAQAAASSSPPTPSPFVASLVEVLLRSRQRSRSAASRSAVQQHRNTHHDAARRLRSSHVALTDLLGGLDLGPGLLRATRVCYERNIVRNTLADTPSGYIQDPRAHPVTMPRYDSVSRVGVATLEALERERELLEREELAYPGYTTLRIQELKHTVVSKASTQADLQHAADALLEELSALLKVVGQEVEKPMSTQRVLLLKWQQRQQRLQNRENAFQVNVPSTPAYRVVPQADGTEVIERPGRDTPQAPVHETDDAYLSQAVEAEELPPEALIPEKTIITTADVNHVRYLLGLTYRRLERCDEAEMMLYDILADDVTNVDAMESLLELYTGIEGWVPRIRVLLDYLAKEYTKAAEEGRLHPASASNKVPAVDAHCAEEPCATVSPDAAAASKSTPQQPSSSPSSSVSPADAVATTAGTGAARRPTPAYTTLPQVAPVEVALSLLSDLIVEAAAQKCSSDGEGAASRFFIEAMGPIVRVLDRDYACRLLEALFRAVDEQHFAVRFDSADISPKARTFALSLVIAFLKALMARRIHEMLPESTRFHFFTLVKLHSALRSAGRVHESYKICERLMQLYRANSSVHRARVCASSSVTLRSSAPSSLHAECNSMLSASATRPTAAATAEVEAQGRATEAGALLPQAANARRGAAAAPKDIAEGVPPTESSRLSEPPDVLDDQDANYREAFFQYVSDRAHDSPALGRRLCMEAMAEFPTCAAPWETLALLMHKEDPKRNLSDAIIAARRAMELEPFNVRVIVTLANFYKAAHRYELCDRMMDRYRLMSYMVEEGASEADMIATAAEIAALDEQTPEAQDLVEETGRAMKEFLERMEQATTYSMPIDKEPRPLRDGPIRFIAQQPDMRPAEVEPRDRELLRQLQMMEPRQQR</sequence>
<feature type="region of interest" description="Disordered" evidence="1">
    <location>
        <begin position="432"/>
        <end position="473"/>
    </location>
</feature>
<feature type="compositionally biased region" description="Low complexity" evidence="1">
    <location>
        <begin position="433"/>
        <end position="473"/>
    </location>
</feature>
<evidence type="ECO:0000256" key="1">
    <source>
        <dbReference type="SAM" id="MobiDB-lite"/>
    </source>
</evidence>
<reference evidence="3" key="1">
    <citation type="submission" date="2019-02" db="EMBL/GenBank/DDBJ databases">
        <title>FDA dAtabase for Regulatory Grade micrObial Sequences (FDA-ARGOS): Supporting development and validation of Infectious Disease Dx tests.</title>
        <authorList>
            <person name="Duncan R."/>
            <person name="Fisher C."/>
            <person name="Tallon L."/>
            <person name="Sadzewicz L."/>
            <person name="Sengamalay N."/>
            <person name="Ott S."/>
            <person name="Godinez A."/>
            <person name="Nagaraj S."/>
            <person name="Vavikolanu K."/>
            <person name="Nadendla S."/>
            <person name="Aluvathingal J."/>
            <person name="Sichtig H."/>
        </authorList>
    </citation>
    <scope>NUCLEOTIDE SEQUENCE [LARGE SCALE GENOMIC DNA]</scope>
    <source>
        <strain evidence="3">FDAARGOS_361</strain>
    </source>
</reference>
<feature type="region of interest" description="Disordered" evidence="1">
    <location>
        <begin position="79"/>
        <end position="100"/>
    </location>
</feature>
<comment type="caution">
    <text evidence="2">The sequence shown here is derived from an EMBL/GenBank/DDBJ whole genome shotgun (WGS) entry which is preliminary data.</text>
</comment>
<dbReference type="EMBL" id="RHLC01000022">
    <property type="protein sequence ID" value="TPP50254.1"/>
    <property type="molecule type" value="Genomic_DNA"/>
</dbReference>
<gene>
    <name evidence="2" type="ORF">CGC21_17185</name>
</gene>
<dbReference type="VEuPathDB" id="TriTrypDB:LdCL_230017200"/>
<evidence type="ECO:0000313" key="3">
    <source>
        <dbReference type="Proteomes" id="UP000318447"/>
    </source>
</evidence>
<organism evidence="2 3">
    <name type="scientific">Leishmania donovani</name>
    <dbReference type="NCBI Taxonomy" id="5661"/>
    <lineage>
        <taxon>Eukaryota</taxon>
        <taxon>Discoba</taxon>
        <taxon>Euglenozoa</taxon>
        <taxon>Kinetoplastea</taxon>
        <taxon>Metakinetoplastina</taxon>
        <taxon>Trypanosomatida</taxon>
        <taxon>Trypanosomatidae</taxon>
        <taxon>Leishmaniinae</taxon>
        <taxon>Leishmania</taxon>
    </lineage>
</organism>
<dbReference type="VEuPathDB" id="TriTrypDB:LDHU3_23.1400"/>
<dbReference type="Proteomes" id="UP000318447">
    <property type="component" value="Unassembled WGS sequence"/>
</dbReference>
<name>A0A504XPB7_LEIDO</name>
<dbReference type="AlphaFoldDB" id="A0A504XPB7"/>
<dbReference type="VEuPathDB" id="TriTrypDB:LdBPK_231040.1"/>
<feature type="region of interest" description="Disordered" evidence="1">
    <location>
        <begin position="693"/>
        <end position="720"/>
    </location>
</feature>